<dbReference type="OrthoDB" id="408728at2759"/>
<dbReference type="InterPro" id="IPR015943">
    <property type="entry name" value="WD40/YVTN_repeat-like_dom_sf"/>
</dbReference>
<name>A0A9E7FVF2_9LILI</name>
<sequence>MQSDCLCIEDRSLWFDTRRDLQSKAIPIAVLEEEEDLFFDSREDVSSVFDSCPGSPAKNDSFPEEQFTGPQFEVWLKSPHGVRERRDKFMRWIGKDLMNCSLPSSSGLDGQVQIDDDILPGINRSTSNCCDAENKCPICSWSSQDASTSCNEVLEENMVYRIKNLDDGAVFTVDELGKDGNLRSLRKAGRNWMATLNEPEKSLGPSSSIPRHMQQEDNTSKKSGNSVRRKWKRWLQRLSAVACIEDRDSCKNGIAKSGRVEVRQHRKQSKELSAVYKGQDIKAHDGAILTMKFSPDGRYLATGGADGIVRVWHAMECERKDELSIPDDDPSCLYFTVNHNAELTPARADKAKKPESRCTRRTADSACVVIPPHVFRLSEKPVHEFHGHDADVLDLSWSMNKLLLSSSKDKTVRLWQVGSDRCLQVFSHTNYVTCVQFNPMNENYFVSGSIDGKIRIWDISRRQVVDWVYIREIVTAIGYHPKGKRLAIGTLKGTCRFYDASDNHLQREAQVFLQGKKKSGNKQITGFQFCPVDPKKLMVTSADSQIQIFDGTNVVSRYRGFCGAGSRIYASFTADGQHIVAASDDSNVYFWNRASHNTSMSNHVKSTRSCEHFFSRNTSIAIPWHGLESSDRISVTSEVIHSQQDNTDQAGVPEIDLKCHSGDSYGNNALYLSPSGSFTLSHEFFSEFSPKGSVTWPEEKLPSSSAASTLSKAHHKFLKTSFQNTSHAWGQVILTAGWDGWIRSYQNYGLPVCIDDQFGLYMAGISLFQWALPTNDHRTKVE</sequence>
<keyword evidence="2" id="KW-0677">Repeat</keyword>
<feature type="repeat" description="WD" evidence="3">
    <location>
        <begin position="385"/>
        <end position="425"/>
    </location>
</feature>
<evidence type="ECO:0000256" key="4">
    <source>
        <dbReference type="SAM" id="MobiDB-lite"/>
    </source>
</evidence>
<dbReference type="PANTHER" id="PTHR14221">
    <property type="entry name" value="WD REPEAT DOMAIN 44"/>
    <property type="match status" value="1"/>
</dbReference>
<dbReference type="InterPro" id="IPR036322">
    <property type="entry name" value="WD40_repeat_dom_sf"/>
</dbReference>
<feature type="repeat" description="WD" evidence="3">
    <location>
        <begin position="281"/>
        <end position="312"/>
    </location>
</feature>
<reference evidence="5" key="1">
    <citation type="submission" date="2022-05" db="EMBL/GenBank/DDBJ databases">
        <title>The Musa troglodytarum L. genome provides insights into the mechanism of non-climacteric behaviour and enrichment of carotenoids.</title>
        <authorList>
            <person name="Wang J."/>
        </authorList>
    </citation>
    <scope>NUCLEOTIDE SEQUENCE</scope>
    <source>
        <tissue evidence="5">Leaf</tissue>
    </source>
</reference>
<dbReference type="InterPro" id="IPR040324">
    <property type="entry name" value="WDR44/Dgr2"/>
</dbReference>
<evidence type="ECO:0000256" key="1">
    <source>
        <dbReference type="ARBA" id="ARBA00022574"/>
    </source>
</evidence>
<proteinExistence type="predicted"/>
<organism evidence="5 6">
    <name type="scientific">Musa troglodytarum</name>
    <name type="common">fe'i banana</name>
    <dbReference type="NCBI Taxonomy" id="320322"/>
    <lineage>
        <taxon>Eukaryota</taxon>
        <taxon>Viridiplantae</taxon>
        <taxon>Streptophyta</taxon>
        <taxon>Embryophyta</taxon>
        <taxon>Tracheophyta</taxon>
        <taxon>Spermatophyta</taxon>
        <taxon>Magnoliopsida</taxon>
        <taxon>Liliopsida</taxon>
        <taxon>Zingiberales</taxon>
        <taxon>Musaceae</taxon>
        <taxon>Musa</taxon>
    </lineage>
</organism>
<dbReference type="Gene3D" id="2.130.10.10">
    <property type="entry name" value="YVTN repeat-like/Quinoprotein amine dehydrogenase"/>
    <property type="match status" value="1"/>
</dbReference>
<feature type="repeat" description="WD" evidence="3">
    <location>
        <begin position="425"/>
        <end position="467"/>
    </location>
</feature>
<dbReference type="EMBL" id="CP097507">
    <property type="protein sequence ID" value="URE03029.1"/>
    <property type="molecule type" value="Genomic_DNA"/>
</dbReference>
<dbReference type="AlphaFoldDB" id="A0A9E7FVF2"/>
<feature type="region of interest" description="Disordered" evidence="4">
    <location>
        <begin position="196"/>
        <end position="227"/>
    </location>
</feature>
<accession>A0A9E7FVF2</accession>
<dbReference type="PANTHER" id="PTHR14221:SF0">
    <property type="entry name" value="WD REPEAT-CONTAINING PROTEIN 44"/>
    <property type="match status" value="1"/>
</dbReference>
<dbReference type="SUPFAM" id="SSF50978">
    <property type="entry name" value="WD40 repeat-like"/>
    <property type="match status" value="1"/>
</dbReference>
<evidence type="ECO:0000256" key="3">
    <source>
        <dbReference type="PROSITE-ProRule" id="PRU00221"/>
    </source>
</evidence>
<dbReference type="Proteomes" id="UP001055439">
    <property type="component" value="Chromosome 5"/>
</dbReference>
<keyword evidence="6" id="KW-1185">Reference proteome</keyword>
<keyword evidence="1 3" id="KW-0853">WD repeat</keyword>
<evidence type="ECO:0000313" key="5">
    <source>
        <dbReference type="EMBL" id="URE03029.1"/>
    </source>
</evidence>
<gene>
    <name evidence="5" type="ORF">MUK42_20398</name>
</gene>
<evidence type="ECO:0000313" key="6">
    <source>
        <dbReference type="Proteomes" id="UP001055439"/>
    </source>
</evidence>
<dbReference type="PROSITE" id="PS50082">
    <property type="entry name" value="WD_REPEATS_2"/>
    <property type="match status" value="4"/>
</dbReference>
<evidence type="ECO:0000256" key="2">
    <source>
        <dbReference type="ARBA" id="ARBA00022737"/>
    </source>
</evidence>
<dbReference type="InterPro" id="IPR020472">
    <property type="entry name" value="WD40_PAC1"/>
</dbReference>
<dbReference type="PRINTS" id="PR00320">
    <property type="entry name" value="GPROTEINBRPT"/>
</dbReference>
<dbReference type="InterPro" id="IPR001680">
    <property type="entry name" value="WD40_rpt"/>
</dbReference>
<dbReference type="Pfam" id="PF00400">
    <property type="entry name" value="WD40"/>
    <property type="match status" value="4"/>
</dbReference>
<dbReference type="PROSITE" id="PS50294">
    <property type="entry name" value="WD_REPEATS_REGION"/>
    <property type="match status" value="3"/>
</dbReference>
<feature type="repeat" description="WD" evidence="3">
    <location>
        <begin position="571"/>
        <end position="601"/>
    </location>
</feature>
<dbReference type="SMART" id="SM00320">
    <property type="entry name" value="WD40"/>
    <property type="match status" value="6"/>
</dbReference>
<protein>
    <submittedName>
        <fullName evidence="5">WD domain, G-beta repeat</fullName>
    </submittedName>
</protein>